<evidence type="ECO:0000313" key="2">
    <source>
        <dbReference type="EMBL" id="MDI4668669.1"/>
    </source>
</evidence>
<reference evidence="2 3" key="1">
    <citation type="submission" date="2022-02" db="EMBL/GenBank/DDBJ databases">
        <title>Genome analysis of Beneficial Microorganisms for Coral consortium from Pocillopora damicornis.</title>
        <authorList>
            <person name="Rosado P.M."/>
            <person name="Cardoso P.M."/>
            <person name="Rosado J.G."/>
            <person name="Schultz J."/>
            <person name="Rocha U."/>
            <person name="Costa T.K."/>
            <person name="Peixoto R.S."/>
        </authorList>
    </citation>
    <scope>NUCLEOTIDE SEQUENCE [LARGE SCALE GENOMIC DNA]</scope>
    <source>
        <strain evidence="2 3">BMC5</strain>
    </source>
</reference>
<feature type="transmembrane region" description="Helical" evidence="1">
    <location>
        <begin position="101"/>
        <end position="119"/>
    </location>
</feature>
<name>A0ABT6TXN0_9GAMM</name>
<sequence>MKHFTTIQIARFIISFSWFYHGLMPKLIHVAPLEQQMTASFGFNAEISTLITRAAGIGEIIFAVLFFIFYRSMLINILNIVALVGLMLFVAVLQPALLIEAFNPVTTNIALIAFSLVLIKEQKALNNKTKPHNNA</sequence>
<dbReference type="Pfam" id="PF13781">
    <property type="entry name" value="DoxX_3"/>
    <property type="match status" value="1"/>
</dbReference>
<organism evidence="2 3">
    <name type="scientific">Pseudoalteromonas shioyasakiensis</name>
    <dbReference type="NCBI Taxonomy" id="1190813"/>
    <lineage>
        <taxon>Bacteria</taxon>
        <taxon>Pseudomonadati</taxon>
        <taxon>Pseudomonadota</taxon>
        <taxon>Gammaproteobacteria</taxon>
        <taxon>Alteromonadales</taxon>
        <taxon>Pseudoalteromonadaceae</taxon>
        <taxon>Pseudoalteromonas</taxon>
    </lineage>
</organism>
<accession>A0ABT6TXN0</accession>
<dbReference type="RefSeq" id="WP_175081514.1">
    <property type="nucleotide sequence ID" value="NZ_JAKUMG010000002.1"/>
</dbReference>
<gene>
    <name evidence="2" type="ORF">MKZ47_06085</name>
</gene>
<dbReference type="EMBL" id="JAKUMG010000002">
    <property type="protein sequence ID" value="MDI4668669.1"/>
    <property type="molecule type" value="Genomic_DNA"/>
</dbReference>
<evidence type="ECO:0000313" key="3">
    <source>
        <dbReference type="Proteomes" id="UP001156974"/>
    </source>
</evidence>
<feature type="transmembrane region" description="Helical" evidence="1">
    <location>
        <begin position="50"/>
        <end position="70"/>
    </location>
</feature>
<feature type="transmembrane region" description="Helical" evidence="1">
    <location>
        <begin position="77"/>
        <end position="95"/>
    </location>
</feature>
<feature type="transmembrane region" description="Helical" evidence="1">
    <location>
        <begin position="12"/>
        <end position="30"/>
    </location>
</feature>
<keyword evidence="3" id="KW-1185">Reference proteome</keyword>
<keyword evidence="1" id="KW-1133">Transmembrane helix</keyword>
<comment type="caution">
    <text evidence="2">The sequence shown here is derived from an EMBL/GenBank/DDBJ whole genome shotgun (WGS) entry which is preliminary data.</text>
</comment>
<dbReference type="InterPro" id="IPR025695">
    <property type="entry name" value="DoxX-like"/>
</dbReference>
<keyword evidence="1" id="KW-0812">Transmembrane</keyword>
<evidence type="ECO:0000256" key="1">
    <source>
        <dbReference type="SAM" id="Phobius"/>
    </source>
</evidence>
<keyword evidence="1" id="KW-0472">Membrane</keyword>
<protein>
    <submittedName>
        <fullName evidence="2">DoxX-like family protein</fullName>
    </submittedName>
</protein>
<proteinExistence type="predicted"/>
<dbReference type="Proteomes" id="UP001156974">
    <property type="component" value="Unassembled WGS sequence"/>
</dbReference>